<evidence type="ECO:0000256" key="4">
    <source>
        <dbReference type="PROSITE-ProRule" id="PRU00134"/>
    </source>
</evidence>
<dbReference type="Pfam" id="PF26617">
    <property type="entry name" value="CcmS-like"/>
    <property type="match status" value="1"/>
</dbReference>
<evidence type="ECO:0000256" key="1">
    <source>
        <dbReference type="ARBA" id="ARBA00022723"/>
    </source>
</evidence>
<dbReference type="EMBL" id="CAJMWT010005346">
    <property type="protein sequence ID" value="CAE6504774.1"/>
    <property type="molecule type" value="Genomic_DNA"/>
</dbReference>
<dbReference type="AlphaFoldDB" id="A0A8H3D038"/>
<dbReference type="InterPro" id="IPR058258">
    <property type="entry name" value="CcmS-like"/>
</dbReference>
<accession>A0A8H3D038</accession>
<dbReference type="Pfam" id="PF01753">
    <property type="entry name" value="zf-MYND"/>
    <property type="match status" value="1"/>
</dbReference>
<comment type="caution">
    <text evidence="6">The sequence shown here is derived from an EMBL/GenBank/DDBJ whole genome shotgun (WGS) entry which is preliminary data.</text>
</comment>
<proteinExistence type="predicted"/>
<organism evidence="6 7">
    <name type="scientific">Rhizoctonia solani</name>
    <dbReference type="NCBI Taxonomy" id="456999"/>
    <lineage>
        <taxon>Eukaryota</taxon>
        <taxon>Fungi</taxon>
        <taxon>Dikarya</taxon>
        <taxon>Basidiomycota</taxon>
        <taxon>Agaricomycotina</taxon>
        <taxon>Agaricomycetes</taxon>
        <taxon>Cantharellales</taxon>
        <taxon>Ceratobasidiaceae</taxon>
        <taxon>Rhizoctonia</taxon>
    </lineage>
</organism>
<name>A0A8H3D038_9AGAM</name>
<evidence type="ECO:0000259" key="5">
    <source>
        <dbReference type="PROSITE" id="PS50865"/>
    </source>
</evidence>
<protein>
    <recommendedName>
        <fullName evidence="5">MYND-type domain-containing protein</fullName>
    </recommendedName>
</protein>
<dbReference type="Gene3D" id="6.10.140.2220">
    <property type="match status" value="1"/>
</dbReference>
<evidence type="ECO:0000256" key="3">
    <source>
        <dbReference type="ARBA" id="ARBA00022833"/>
    </source>
</evidence>
<dbReference type="SUPFAM" id="SSF144232">
    <property type="entry name" value="HIT/MYND zinc finger-like"/>
    <property type="match status" value="1"/>
</dbReference>
<evidence type="ECO:0000256" key="2">
    <source>
        <dbReference type="ARBA" id="ARBA00022771"/>
    </source>
</evidence>
<dbReference type="PROSITE" id="PS50865">
    <property type="entry name" value="ZF_MYND_2"/>
    <property type="match status" value="1"/>
</dbReference>
<feature type="domain" description="MYND-type" evidence="5">
    <location>
        <begin position="35"/>
        <end position="80"/>
    </location>
</feature>
<keyword evidence="3" id="KW-0862">Zinc</keyword>
<sequence length="349" mass="39283">MPRKFSLAKDEIDFVAGTKGLYAYERRFGAPPQACPHMQGAAFYEFVHTPQARECQRCKRMWYCSPECQKALWPVHQEHCVDQRSLLPITAKGLASMEPLPLPPFSTPTVPAAPTPTMSTMPTMSAIPTSSQSQTIPPYHPLTGAFNLDVSNALSRGIVNANAIGKKTVFDQLTPALIALFGRHALASERLIWCNTRSNDPATKQARERFASFKSNLSEVMRYAHNKFLSTRMRGAFIVNVDTPCGLSDYMVGDERFNWITFPDAQMTLCVKLQEVIKAYDPSRAFALVVYALSPDQLSAALWVWTYTDFSRGDPPDLIKLRTRIRQILGDTKREKGHMYQVQKDQNDL</sequence>
<evidence type="ECO:0000313" key="6">
    <source>
        <dbReference type="EMBL" id="CAE6504774.1"/>
    </source>
</evidence>
<dbReference type="GO" id="GO:0008270">
    <property type="term" value="F:zinc ion binding"/>
    <property type="evidence" value="ECO:0007669"/>
    <property type="project" value="UniProtKB-KW"/>
</dbReference>
<evidence type="ECO:0000313" key="7">
    <source>
        <dbReference type="Proteomes" id="UP000663843"/>
    </source>
</evidence>
<dbReference type="InterPro" id="IPR002893">
    <property type="entry name" value="Znf_MYND"/>
</dbReference>
<keyword evidence="1" id="KW-0479">Metal-binding</keyword>
<keyword evidence="2 4" id="KW-0863">Zinc-finger</keyword>
<dbReference type="Proteomes" id="UP000663843">
    <property type="component" value="Unassembled WGS sequence"/>
</dbReference>
<reference evidence="6" key="1">
    <citation type="submission" date="2021-01" db="EMBL/GenBank/DDBJ databases">
        <authorList>
            <person name="Kaushik A."/>
        </authorList>
    </citation>
    <scope>NUCLEOTIDE SEQUENCE</scope>
    <source>
        <strain evidence="6">AG2-2IIIB</strain>
    </source>
</reference>
<gene>
    <name evidence="6" type="ORF">RDB_LOCUS144315</name>
</gene>